<gene>
    <name evidence="2" type="primary">20204701</name>
    <name evidence="1" type="ORF">HELRODRAFT_173823</name>
</gene>
<reference evidence="2" key="3">
    <citation type="submission" date="2015-06" db="UniProtKB">
        <authorList>
            <consortium name="EnsemblMetazoa"/>
        </authorList>
    </citation>
    <scope>IDENTIFICATION</scope>
</reference>
<dbReference type="KEGG" id="hro:HELRODRAFT_173823"/>
<reference evidence="1 3" key="2">
    <citation type="journal article" date="2013" name="Nature">
        <title>Insights into bilaterian evolution from three spiralian genomes.</title>
        <authorList>
            <person name="Simakov O."/>
            <person name="Marletaz F."/>
            <person name="Cho S.J."/>
            <person name="Edsinger-Gonzales E."/>
            <person name="Havlak P."/>
            <person name="Hellsten U."/>
            <person name="Kuo D.H."/>
            <person name="Larsson T."/>
            <person name="Lv J."/>
            <person name="Arendt D."/>
            <person name="Savage R."/>
            <person name="Osoegawa K."/>
            <person name="de Jong P."/>
            <person name="Grimwood J."/>
            <person name="Chapman J.A."/>
            <person name="Shapiro H."/>
            <person name="Aerts A."/>
            <person name="Otillar R.P."/>
            <person name="Terry A.Y."/>
            <person name="Boore J.L."/>
            <person name="Grigoriev I.V."/>
            <person name="Lindberg D.R."/>
            <person name="Seaver E.C."/>
            <person name="Weisblat D.A."/>
            <person name="Putnam N.H."/>
            <person name="Rokhsar D.S."/>
        </authorList>
    </citation>
    <scope>NUCLEOTIDE SEQUENCE</scope>
</reference>
<evidence type="ECO:0000313" key="2">
    <source>
        <dbReference type="EnsemblMetazoa" id="HelroP173823"/>
    </source>
</evidence>
<dbReference type="HOGENOM" id="CLU_167790_0_0_1"/>
<dbReference type="OrthoDB" id="6626714at2759"/>
<evidence type="ECO:0000313" key="3">
    <source>
        <dbReference type="Proteomes" id="UP000015101"/>
    </source>
</evidence>
<proteinExistence type="predicted"/>
<dbReference type="EMBL" id="KB096676">
    <property type="protein sequence ID" value="ESO02989.1"/>
    <property type="molecule type" value="Genomic_DNA"/>
</dbReference>
<name>T1F7A2_HELRO</name>
<dbReference type="RefSeq" id="XP_009018682.1">
    <property type="nucleotide sequence ID" value="XM_009020434.1"/>
</dbReference>
<accession>T1F7A2</accession>
<dbReference type="EnsemblMetazoa" id="HelroT173823">
    <property type="protein sequence ID" value="HelroP173823"/>
    <property type="gene ID" value="HelroG173823"/>
</dbReference>
<dbReference type="Proteomes" id="UP000015101">
    <property type="component" value="Unassembled WGS sequence"/>
</dbReference>
<reference evidence="3" key="1">
    <citation type="submission" date="2012-12" db="EMBL/GenBank/DDBJ databases">
        <authorList>
            <person name="Hellsten U."/>
            <person name="Grimwood J."/>
            <person name="Chapman J.A."/>
            <person name="Shapiro H."/>
            <person name="Aerts A."/>
            <person name="Otillar R.P."/>
            <person name="Terry A.Y."/>
            <person name="Boore J.L."/>
            <person name="Simakov O."/>
            <person name="Marletaz F."/>
            <person name="Cho S.-J."/>
            <person name="Edsinger-Gonzales E."/>
            <person name="Havlak P."/>
            <person name="Kuo D.-H."/>
            <person name="Larsson T."/>
            <person name="Lv J."/>
            <person name="Arendt D."/>
            <person name="Savage R."/>
            <person name="Osoegawa K."/>
            <person name="de Jong P."/>
            <person name="Lindberg D.R."/>
            <person name="Seaver E.C."/>
            <person name="Weisblat D.A."/>
            <person name="Putnam N.H."/>
            <person name="Grigoriev I.V."/>
            <person name="Rokhsar D.S."/>
        </authorList>
    </citation>
    <scope>NUCLEOTIDE SEQUENCE</scope>
</reference>
<keyword evidence="3" id="KW-1185">Reference proteome</keyword>
<protein>
    <submittedName>
        <fullName evidence="1 2">Uncharacterized protein</fullName>
    </submittedName>
</protein>
<dbReference type="AlphaFoldDB" id="T1F7A2"/>
<dbReference type="GeneID" id="20204701"/>
<evidence type="ECO:0000313" key="1">
    <source>
        <dbReference type="EMBL" id="ESO02989.1"/>
    </source>
</evidence>
<sequence>MSQLSRITPSEQLLTCQDSQKRNSFTLFLLMELPHEFFNVDPDLWGAQKDYQQSSETVRSMSMVNDHAERGVTFIQELSDIITKDESQLQLLLQTVEQHRHAYSDCKKHTLLKLRPST</sequence>
<dbReference type="CTD" id="20204701"/>
<dbReference type="PANTHER" id="PTHR46113">
    <property type="entry name" value="SNAC DOMAIN-CONTAINING PROTEIN"/>
    <property type="match status" value="1"/>
</dbReference>
<dbReference type="InParanoid" id="T1F7A2"/>
<organism evidence="2 3">
    <name type="scientific">Helobdella robusta</name>
    <name type="common">Californian leech</name>
    <dbReference type="NCBI Taxonomy" id="6412"/>
    <lineage>
        <taxon>Eukaryota</taxon>
        <taxon>Metazoa</taxon>
        <taxon>Spiralia</taxon>
        <taxon>Lophotrochozoa</taxon>
        <taxon>Annelida</taxon>
        <taxon>Clitellata</taxon>
        <taxon>Hirudinea</taxon>
        <taxon>Rhynchobdellida</taxon>
        <taxon>Glossiphoniidae</taxon>
        <taxon>Helobdella</taxon>
    </lineage>
</organism>
<dbReference type="EMBL" id="AMQM01004734">
    <property type="status" value="NOT_ANNOTATED_CDS"/>
    <property type="molecule type" value="Genomic_DNA"/>
</dbReference>
<dbReference type="PANTHER" id="PTHR46113:SF1">
    <property type="entry name" value="PEPTIDASE M17 LEUCYL AMINOPEPTIDASE N-TERMINAL DOMAIN-CONTAINING PROTEIN"/>
    <property type="match status" value="1"/>
</dbReference>